<feature type="transmembrane region" description="Helical" evidence="6">
    <location>
        <begin position="141"/>
        <end position="165"/>
    </location>
</feature>
<name>A0A2N3X048_9PSEU</name>
<feature type="transmembrane region" description="Helical" evidence="6">
    <location>
        <begin position="113"/>
        <end position="129"/>
    </location>
</feature>
<evidence type="ECO:0000256" key="3">
    <source>
        <dbReference type="ARBA" id="ARBA00022692"/>
    </source>
</evidence>
<feature type="transmembrane region" description="Helical" evidence="6">
    <location>
        <begin position="84"/>
        <end position="107"/>
    </location>
</feature>
<feature type="transmembrane region" description="Helical" evidence="6">
    <location>
        <begin position="341"/>
        <end position="359"/>
    </location>
</feature>
<evidence type="ECO:0000313" key="9">
    <source>
        <dbReference type="Proteomes" id="UP000233750"/>
    </source>
</evidence>
<feature type="transmembrane region" description="Helical" evidence="6">
    <location>
        <begin position="269"/>
        <end position="290"/>
    </location>
</feature>
<dbReference type="GO" id="GO:0022857">
    <property type="term" value="F:transmembrane transporter activity"/>
    <property type="evidence" value="ECO:0007669"/>
    <property type="project" value="InterPro"/>
</dbReference>
<reference evidence="8 9" key="1">
    <citation type="submission" date="2017-12" db="EMBL/GenBank/DDBJ databases">
        <title>Sequencing the genomes of 1000 Actinobacteria strains.</title>
        <authorList>
            <person name="Klenk H.-P."/>
        </authorList>
    </citation>
    <scope>NUCLEOTIDE SEQUENCE [LARGE SCALE GENOMIC DNA]</scope>
    <source>
        <strain evidence="8 9">DSM 45165</strain>
    </source>
</reference>
<comment type="caution">
    <text evidence="8">The sequence shown here is derived from an EMBL/GenBank/DDBJ whole genome shotgun (WGS) entry which is preliminary data.</text>
</comment>
<dbReference type="GO" id="GO:0005886">
    <property type="term" value="C:plasma membrane"/>
    <property type="evidence" value="ECO:0007669"/>
    <property type="project" value="UniProtKB-SubCell"/>
</dbReference>
<protein>
    <submittedName>
        <fullName evidence="8">MFS transporter</fullName>
    </submittedName>
</protein>
<evidence type="ECO:0000256" key="5">
    <source>
        <dbReference type="ARBA" id="ARBA00023136"/>
    </source>
</evidence>
<keyword evidence="3 6" id="KW-0812">Transmembrane</keyword>
<evidence type="ECO:0000256" key="2">
    <source>
        <dbReference type="ARBA" id="ARBA00022448"/>
    </source>
</evidence>
<dbReference type="PANTHER" id="PTHR42718:SF9">
    <property type="entry name" value="MAJOR FACILITATOR SUPERFAMILY MULTIDRUG TRANSPORTER MFSC"/>
    <property type="match status" value="1"/>
</dbReference>
<dbReference type="InterPro" id="IPR020846">
    <property type="entry name" value="MFS_dom"/>
</dbReference>
<feature type="transmembrane region" description="Helical" evidence="6">
    <location>
        <begin position="12"/>
        <end position="32"/>
    </location>
</feature>
<dbReference type="Pfam" id="PF07690">
    <property type="entry name" value="MFS_1"/>
    <property type="match status" value="1"/>
</dbReference>
<dbReference type="InterPro" id="IPR011701">
    <property type="entry name" value="MFS"/>
</dbReference>
<proteinExistence type="predicted"/>
<dbReference type="SUPFAM" id="SSF103473">
    <property type="entry name" value="MFS general substrate transporter"/>
    <property type="match status" value="2"/>
</dbReference>
<dbReference type="Gene3D" id="1.20.1250.20">
    <property type="entry name" value="MFS general substrate transporter like domains"/>
    <property type="match status" value="1"/>
</dbReference>
<dbReference type="InterPro" id="IPR036259">
    <property type="entry name" value="MFS_trans_sf"/>
</dbReference>
<feature type="transmembrane region" description="Helical" evidence="6">
    <location>
        <begin position="171"/>
        <end position="192"/>
    </location>
</feature>
<dbReference type="Gene3D" id="1.20.1720.10">
    <property type="entry name" value="Multidrug resistance protein D"/>
    <property type="match status" value="1"/>
</dbReference>
<evidence type="ECO:0000256" key="1">
    <source>
        <dbReference type="ARBA" id="ARBA00004651"/>
    </source>
</evidence>
<accession>A0A2N3X048</accession>
<evidence type="ECO:0000256" key="4">
    <source>
        <dbReference type="ARBA" id="ARBA00022989"/>
    </source>
</evidence>
<gene>
    <name evidence="8" type="ORF">ATK30_0462</name>
</gene>
<feature type="transmembrane region" description="Helical" evidence="6">
    <location>
        <begin position="365"/>
        <end position="385"/>
    </location>
</feature>
<organism evidence="8 9">
    <name type="scientific">Amycolatopsis echigonensis</name>
    <dbReference type="NCBI Taxonomy" id="2576905"/>
    <lineage>
        <taxon>Bacteria</taxon>
        <taxon>Bacillati</taxon>
        <taxon>Actinomycetota</taxon>
        <taxon>Actinomycetes</taxon>
        <taxon>Pseudonocardiales</taxon>
        <taxon>Pseudonocardiaceae</taxon>
        <taxon>Amycolatopsis</taxon>
    </lineage>
</organism>
<evidence type="ECO:0000256" key="6">
    <source>
        <dbReference type="SAM" id="Phobius"/>
    </source>
</evidence>
<dbReference type="EMBL" id="PJMY01000002">
    <property type="protein sequence ID" value="PKV99488.1"/>
    <property type="molecule type" value="Genomic_DNA"/>
</dbReference>
<dbReference type="Proteomes" id="UP000233750">
    <property type="component" value="Unassembled WGS sequence"/>
</dbReference>
<dbReference type="RefSeq" id="WP_208637243.1">
    <property type="nucleotide sequence ID" value="NZ_PJMY01000002.1"/>
</dbReference>
<feature type="domain" description="Major facilitator superfamily (MFS) profile" evidence="7">
    <location>
        <begin position="18"/>
        <end position="465"/>
    </location>
</feature>
<feature type="transmembrane region" description="Helical" evidence="6">
    <location>
        <begin position="227"/>
        <end position="248"/>
    </location>
</feature>
<keyword evidence="2" id="KW-0813">Transport</keyword>
<feature type="transmembrane region" description="Helical" evidence="6">
    <location>
        <begin position="310"/>
        <end position="329"/>
    </location>
</feature>
<dbReference type="AlphaFoldDB" id="A0A2N3X048"/>
<keyword evidence="5 6" id="KW-0472">Membrane</keyword>
<sequence length="468" mass="46645">MSKSPLTMEKAPRTGSFAAGVLGAVILVYSLLESMLAPALPMIQQGVGASTAGVSWVFTGLLLSGAVCTPLIGRLGDIRDKKVVFLVVLGVVVAGVFLSAVATSIVVLAVGQVLQGAGLGLVPVGIGILRDTQSDGTARTGTGLVMGMSALGSAAGVLVSGPILTVLPYTWLYWLPLIALVLLGLVAVPALPATRPSGDGKVDWTGAALLSAGLFAVLIGVTQAPSWGWSSAKFLVLIAAGVVLLAAFTAVELRIDRPLVDLRTGGKPVAIVCLVAFAVGWATYAVYLALPTIVAAPPAVGYGLGETATTAGLLLLPLGVVGGLSAALTGRLEQLLGSKTLMVLSCVPVVASSAILFLARHDAVVLALAAGLAGLGVGIGLTQAINIVSSSVPAERLASAIGFVLIVRTIAGTLGAQVSGSVLASDVVPGTPLPTWSAFSSAFVIATVVGLLAVAAGLALPRRIAAAV</sequence>
<evidence type="ECO:0000313" key="8">
    <source>
        <dbReference type="EMBL" id="PKV99488.1"/>
    </source>
</evidence>
<keyword evidence="9" id="KW-1185">Reference proteome</keyword>
<feature type="transmembrane region" description="Helical" evidence="6">
    <location>
        <begin position="52"/>
        <end position="72"/>
    </location>
</feature>
<keyword evidence="4 6" id="KW-1133">Transmembrane helix</keyword>
<dbReference type="PROSITE" id="PS50850">
    <property type="entry name" value="MFS"/>
    <property type="match status" value="1"/>
</dbReference>
<evidence type="ECO:0000259" key="7">
    <source>
        <dbReference type="PROSITE" id="PS50850"/>
    </source>
</evidence>
<feature type="transmembrane region" description="Helical" evidence="6">
    <location>
        <begin position="397"/>
        <end position="418"/>
    </location>
</feature>
<dbReference type="PANTHER" id="PTHR42718">
    <property type="entry name" value="MAJOR FACILITATOR SUPERFAMILY MULTIDRUG TRANSPORTER MFSC"/>
    <property type="match status" value="1"/>
</dbReference>
<comment type="subcellular location">
    <subcellularLocation>
        <location evidence="1">Cell membrane</location>
        <topology evidence="1">Multi-pass membrane protein</topology>
    </subcellularLocation>
</comment>
<feature type="transmembrane region" description="Helical" evidence="6">
    <location>
        <begin position="204"/>
        <end position="221"/>
    </location>
</feature>
<feature type="transmembrane region" description="Helical" evidence="6">
    <location>
        <begin position="438"/>
        <end position="460"/>
    </location>
</feature>